<dbReference type="AlphaFoldDB" id="A0A5E7PCH8"/>
<evidence type="ECO:0000313" key="2">
    <source>
        <dbReference type="Proteomes" id="UP000375525"/>
    </source>
</evidence>
<dbReference type="Proteomes" id="UP000375525">
    <property type="component" value="Unassembled WGS sequence"/>
</dbReference>
<organism evidence="1 2">
    <name type="scientific">Pseudomonas fluorescens</name>
    <dbReference type="NCBI Taxonomy" id="294"/>
    <lineage>
        <taxon>Bacteria</taxon>
        <taxon>Pseudomonadati</taxon>
        <taxon>Pseudomonadota</taxon>
        <taxon>Gammaproteobacteria</taxon>
        <taxon>Pseudomonadales</taxon>
        <taxon>Pseudomonadaceae</taxon>
        <taxon>Pseudomonas</taxon>
    </lineage>
</organism>
<accession>A0A5E7PCH8</accession>
<proteinExistence type="predicted"/>
<evidence type="ECO:0000313" key="1">
    <source>
        <dbReference type="EMBL" id="VVP45053.1"/>
    </source>
</evidence>
<reference evidence="1 2" key="1">
    <citation type="submission" date="2019-09" db="EMBL/GenBank/DDBJ databases">
        <authorList>
            <person name="Chandra G."/>
            <person name="Truman W A."/>
        </authorList>
    </citation>
    <scope>NUCLEOTIDE SEQUENCE [LARGE SCALE GENOMIC DNA]</scope>
    <source>
        <strain evidence="1">PS880</strain>
    </source>
</reference>
<sequence>MSVTAEIEAIMASPDSSDWLKDALTSALKRDCNNAVGDAEILFYVLERHATEALEAARATLNLRPGIDQYSIADLGLSAQGISR</sequence>
<name>A0A5E7PCH8_PSEFL</name>
<dbReference type="OrthoDB" id="7031460at2"/>
<protein>
    <submittedName>
        <fullName evidence="1">Uncharacterized protein</fullName>
    </submittedName>
</protein>
<gene>
    <name evidence="1" type="ORF">PS880_05052</name>
</gene>
<dbReference type="RefSeq" id="WP_150781925.1">
    <property type="nucleotide sequence ID" value="NZ_CABVIH010000029.1"/>
</dbReference>
<dbReference type="EMBL" id="CABVIH010000029">
    <property type="protein sequence ID" value="VVP45053.1"/>
    <property type="molecule type" value="Genomic_DNA"/>
</dbReference>